<dbReference type="PROSITE" id="PS50103">
    <property type="entry name" value="ZF_C3H1"/>
    <property type="match status" value="1"/>
</dbReference>
<dbReference type="GO" id="GO:0006397">
    <property type="term" value="P:mRNA processing"/>
    <property type="evidence" value="ECO:0007669"/>
    <property type="project" value="UniProtKB-KW"/>
</dbReference>
<dbReference type="AlphaFoldDB" id="A0A084FYD5"/>
<evidence type="ECO:0000259" key="10">
    <source>
        <dbReference type="PROSITE" id="PS50089"/>
    </source>
</evidence>
<protein>
    <recommendedName>
        <fullName evidence="8">Pre-mRNA-splicing factor CWC24</fullName>
    </recommendedName>
</protein>
<feature type="region of interest" description="Disordered" evidence="9">
    <location>
        <begin position="1"/>
        <end position="88"/>
    </location>
</feature>
<evidence type="ECO:0000256" key="9">
    <source>
        <dbReference type="SAM" id="MobiDB-lite"/>
    </source>
</evidence>
<gene>
    <name evidence="12" type="ORF">SAPIO_CDS9115</name>
</gene>
<keyword evidence="6 7" id="KW-0862">Zinc</keyword>
<dbReference type="InterPro" id="IPR001841">
    <property type="entry name" value="Znf_RING"/>
</dbReference>
<feature type="zinc finger region" description="C3H1-type" evidence="7">
    <location>
        <begin position="177"/>
        <end position="205"/>
    </location>
</feature>
<evidence type="ECO:0000256" key="8">
    <source>
        <dbReference type="RuleBase" id="RU367110"/>
    </source>
</evidence>
<dbReference type="Gene3D" id="3.30.40.10">
    <property type="entry name" value="Zinc/RING finger domain, C3HC4 (zinc finger)"/>
    <property type="match status" value="1"/>
</dbReference>
<dbReference type="Proteomes" id="UP000028545">
    <property type="component" value="Unassembled WGS sequence"/>
</dbReference>
<dbReference type="Pfam" id="PF00642">
    <property type="entry name" value="zf-CCCH"/>
    <property type="match status" value="1"/>
</dbReference>
<comment type="similarity">
    <text evidence="2 8">Belongs to the CWC24 family.</text>
</comment>
<keyword evidence="8" id="KW-0507">mRNA processing</keyword>
<dbReference type="SUPFAM" id="SSF57850">
    <property type="entry name" value="RING/U-box"/>
    <property type="match status" value="1"/>
</dbReference>
<evidence type="ECO:0000256" key="7">
    <source>
        <dbReference type="PROSITE-ProRule" id="PRU00723"/>
    </source>
</evidence>
<evidence type="ECO:0000313" key="12">
    <source>
        <dbReference type="EMBL" id="KEZ40097.1"/>
    </source>
</evidence>
<evidence type="ECO:0000256" key="5">
    <source>
        <dbReference type="ARBA" id="ARBA00022771"/>
    </source>
</evidence>
<dbReference type="PANTHER" id="PTHR12930:SF0">
    <property type="entry name" value="RING FINGER PROTEIN 113B"/>
    <property type="match status" value="1"/>
</dbReference>
<keyword evidence="8" id="KW-0539">Nucleus</keyword>
<proteinExistence type="inferred from homology"/>
<feature type="domain" description="RING-type" evidence="10">
    <location>
        <begin position="257"/>
        <end position="294"/>
    </location>
</feature>
<evidence type="ECO:0000256" key="3">
    <source>
        <dbReference type="ARBA" id="ARBA00011524"/>
    </source>
</evidence>
<dbReference type="GO" id="GO:0008270">
    <property type="term" value="F:zinc ion binding"/>
    <property type="evidence" value="ECO:0007669"/>
    <property type="project" value="UniProtKB-KW"/>
</dbReference>
<reference evidence="12 13" key="1">
    <citation type="journal article" date="2014" name="Genome Announc.">
        <title>Draft genome sequence of the pathogenic fungus Scedosporium apiospermum.</title>
        <authorList>
            <person name="Vandeputte P."/>
            <person name="Ghamrawi S."/>
            <person name="Rechenmann M."/>
            <person name="Iltis A."/>
            <person name="Giraud S."/>
            <person name="Fleury M."/>
            <person name="Thornton C."/>
            <person name="Delhaes L."/>
            <person name="Meyer W."/>
            <person name="Papon N."/>
            <person name="Bouchara J.P."/>
        </authorList>
    </citation>
    <scope>NUCLEOTIDE SEQUENCE [LARGE SCALE GENOMIC DNA]</scope>
    <source>
        <strain evidence="12 13">IHEM 14462</strain>
    </source>
</reference>
<dbReference type="GeneID" id="27728187"/>
<dbReference type="SUPFAM" id="SSF90229">
    <property type="entry name" value="CCCH zinc finger"/>
    <property type="match status" value="1"/>
</dbReference>
<dbReference type="InterPro" id="IPR000571">
    <property type="entry name" value="Znf_CCCH"/>
</dbReference>
<dbReference type="EMBL" id="JOWA01000132">
    <property type="protein sequence ID" value="KEZ40097.1"/>
    <property type="molecule type" value="Genomic_DNA"/>
</dbReference>
<feature type="compositionally biased region" description="Acidic residues" evidence="9">
    <location>
        <begin position="52"/>
        <end position="62"/>
    </location>
</feature>
<evidence type="ECO:0000256" key="4">
    <source>
        <dbReference type="ARBA" id="ARBA00022723"/>
    </source>
</evidence>
<evidence type="ECO:0000259" key="11">
    <source>
        <dbReference type="PROSITE" id="PS50103"/>
    </source>
</evidence>
<dbReference type="GO" id="GO:0034247">
    <property type="term" value="P:snoRNA splicing"/>
    <property type="evidence" value="ECO:0007669"/>
    <property type="project" value="TreeGrafter"/>
</dbReference>
<dbReference type="OrthoDB" id="25761at2759"/>
<comment type="subunit">
    <text evidence="3 8">Associated with the spliceosome.</text>
</comment>
<organism evidence="12 13">
    <name type="scientific">Pseudallescheria apiosperma</name>
    <name type="common">Scedosporium apiospermum</name>
    <dbReference type="NCBI Taxonomy" id="563466"/>
    <lineage>
        <taxon>Eukaryota</taxon>
        <taxon>Fungi</taxon>
        <taxon>Dikarya</taxon>
        <taxon>Ascomycota</taxon>
        <taxon>Pezizomycotina</taxon>
        <taxon>Sordariomycetes</taxon>
        <taxon>Hypocreomycetidae</taxon>
        <taxon>Microascales</taxon>
        <taxon>Microascaceae</taxon>
        <taxon>Scedosporium</taxon>
    </lineage>
</organism>
<dbReference type="PROSITE" id="PS50089">
    <property type="entry name" value="ZF_RING_2"/>
    <property type="match status" value="1"/>
</dbReference>
<evidence type="ECO:0000256" key="2">
    <source>
        <dbReference type="ARBA" id="ARBA00009161"/>
    </source>
</evidence>
<dbReference type="KEGG" id="sapo:SAPIO_CDS9115"/>
<comment type="caution">
    <text evidence="12">The sequence shown here is derived from an EMBL/GenBank/DDBJ whole genome shotgun (WGS) entry which is preliminary data.</text>
</comment>
<evidence type="ECO:0000256" key="1">
    <source>
        <dbReference type="ARBA" id="ARBA00003777"/>
    </source>
</evidence>
<accession>A0A084FYD5</accession>
<feature type="domain" description="C3H1-type" evidence="11">
    <location>
        <begin position="177"/>
        <end position="205"/>
    </location>
</feature>
<comment type="function">
    <text evidence="1 8">Involved in pre-mRNA splicing.</text>
</comment>
<dbReference type="OMA" id="ANFRKKP"/>
<sequence>MTESESTATMPAPAPDAKEPAAPIVTFKKRRGKADSNLRKRRPATPPPASDSDSESSSSEDETGQRIKRRKKSAGVTATSLKAENGITDRDLFASVAADRNKSLSASNDATKENLLEVDTDVRKGRKIGAGEAGTSDGTYRGLANQTKFFQTNPNAPSRTVGPVKAPTNVRTVTVIDYAADTCKDYKQTGFCGFGDNCKFLHSREDYKQGWQLDKEWETVTKGKQVGGTVVASADRTKTGEEEEEDDDDGEDIPFACFICKEPYKSPVVTRCGHYFCESCALKRYRTNPSCAACGAGTGGVFNVARKLKKAGT</sequence>
<dbReference type="SMART" id="SM00356">
    <property type="entry name" value="ZnF_C3H1"/>
    <property type="match status" value="1"/>
</dbReference>
<name>A0A084FYD5_PSEDA</name>
<evidence type="ECO:0000313" key="13">
    <source>
        <dbReference type="Proteomes" id="UP000028545"/>
    </source>
</evidence>
<dbReference type="Pfam" id="PF13923">
    <property type="entry name" value="zf-C3HC4_2"/>
    <property type="match status" value="1"/>
</dbReference>
<dbReference type="SMART" id="SM00184">
    <property type="entry name" value="RING"/>
    <property type="match status" value="1"/>
</dbReference>
<dbReference type="InterPro" id="IPR036855">
    <property type="entry name" value="Znf_CCCH_sf"/>
</dbReference>
<dbReference type="PROSITE" id="PS00518">
    <property type="entry name" value="ZF_RING_1"/>
    <property type="match status" value="1"/>
</dbReference>
<dbReference type="CDD" id="cd16539">
    <property type="entry name" value="RING-HC_RNF113A_B"/>
    <property type="match status" value="1"/>
</dbReference>
<evidence type="ECO:0000256" key="6">
    <source>
        <dbReference type="ARBA" id="ARBA00022833"/>
    </source>
</evidence>
<dbReference type="GO" id="GO:0003677">
    <property type="term" value="F:DNA binding"/>
    <property type="evidence" value="ECO:0007669"/>
    <property type="project" value="UniProtKB-UniRule"/>
</dbReference>
<keyword evidence="4 7" id="KW-0479">Metal-binding</keyword>
<dbReference type="InterPro" id="IPR017907">
    <property type="entry name" value="Znf_RING_CS"/>
</dbReference>
<comment type="subcellular location">
    <subcellularLocation>
        <location evidence="8">Nucleus</location>
    </subcellularLocation>
</comment>
<dbReference type="FunFam" id="3.30.40.10:FF:000045">
    <property type="entry name" value="RING finger protein 113A"/>
    <property type="match status" value="1"/>
</dbReference>
<dbReference type="Gene3D" id="4.10.1000.10">
    <property type="entry name" value="Zinc finger, CCCH-type"/>
    <property type="match status" value="1"/>
</dbReference>
<keyword evidence="8" id="KW-0747">Spliceosome</keyword>
<feature type="region of interest" description="Disordered" evidence="9">
    <location>
        <begin position="231"/>
        <end position="250"/>
    </location>
</feature>
<keyword evidence="8" id="KW-0508">mRNA splicing</keyword>
<dbReference type="InterPro" id="IPR039971">
    <property type="entry name" value="CWC24-like"/>
</dbReference>
<dbReference type="PANTHER" id="PTHR12930">
    <property type="entry name" value="ZINC FINGER PROTEIN 183"/>
    <property type="match status" value="1"/>
</dbReference>
<dbReference type="HOGENOM" id="CLU_050460_0_0_1"/>
<dbReference type="InterPro" id="IPR013083">
    <property type="entry name" value="Znf_RING/FYVE/PHD"/>
</dbReference>
<keyword evidence="13" id="KW-1185">Reference proteome</keyword>
<feature type="compositionally biased region" description="Acidic residues" evidence="9">
    <location>
        <begin position="241"/>
        <end position="250"/>
    </location>
</feature>
<dbReference type="GO" id="GO:0005684">
    <property type="term" value="C:U2-type spliceosomal complex"/>
    <property type="evidence" value="ECO:0007669"/>
    <property type="project" value="TreeGrafter"/>
</dbReference>
<dbReference type="VEuPathDB" id="FungiDB:SAPIO_CDS9115"/>
<dbReference type="RefSeq" id="XP_016639896.1">
    <property type="nucleotide sequence ID" value="XM_016790593.1"/>
</dbReference>
<keyword evidence="5 7" id="KW-0863">Zinc-finger</keyword>
<keyword evidence="8" id="KW-0238">DNA-binding</keyword>